<sequence>MAQPRKNRLAQSTSPYLQQHADNPVDWFTWGPEALARAKDEDKPILLSVGYSACHWCHVMAHESFENPRIAALMNAHFVNVKVDREERPDIDAIYQKVVALMGQGGGWPLTVFLTPDQRPFYGGTYFPPEDRYGRPGFPRVLSALAELWAEKREDALAQAETFMKGFADIAKGTDEDAAAGVDLSLASHGAWTEAGGRLADRIDPEWGGLGRAPKFPNVPGLTLLLGLAREELREPAREDLGPVSRALHLTLEKMWRGGIYDHLRGGFARYSTDREWLIPHFEKMLYDNALLLGLYADASVAFGATGERAFLRRVVEETADYLVADMRVDQGPAAGAFYSATDADSEGVEGKYFCWTPAQLEDALGEATGELFARAYGVTKAGNFEHGMSALHRPEPIPPALDLELAPARAKLLELRYGRVPPLRDDKVLTAWNALAISGFCRAASAAEVWAEPLRAQRWAAVASRACEALLAVHRDADGRLLRASWEGVGHTRAFLEDLGLLARACLDLHELTLEPRWQAEAETLARELSAHHRREGGGMFTTADDSEALIERTESQHDSPLPSGLAAAVEVLGRLELGAPAGHGAPAGTRELLEQTLSRFPKASARPFAYAGLIDAAQWAGDRAMHVTIRAASPAAGQALAAAVRRARASLPWPVALSCVIAPTKPEPDALVCRAQTCSLPIPSSEALVEALSER</sequence>
<accession>A0A2S9YK69</accession>
<reference evidence="2 3" key="1">
    <citation type="submission" date="2018-03" db="EMBL/GenBank/DDBJ databases">
        <title>Draft Genome Sequences of the Obligatory Marine Myxobacteria Enhygromyxa salina SWB005.</title>
        <authorList>
            <person name="Poehlein A."/>
            <person name="Moghaddam J.A."/>
            <person name="Harms H."/>
            <person name="Alanjari M."/>
            <person name="Koenig G.M."/>
            <person name="Daniel R."/>
            <person name="Schaeberle T.F."/>
        </authorList>
    </citation>
    <scope>NUCLEOTIDE SEQUENCE [LARGE SCALE GENOMIC DNA]</scope>
    <source>
        <strain evidence="2 3">SWB005</strain>
    </source>
</reference>
<dbReference type="PANTHER" id="PTHR42899">
    <property type="entry name" value="SPERMATOGENESIS-ASSOCIATED PROTEIN 20"/>
    <property type="match status" value="1"/>
</dbReference>
<gene>
    <name evidence="2" type="ORF">ENSA5_02850</name>
</gene>
<evidence type="ECO:0000259" key="1">
    <source>
        <dbReference type="Pfam" id="PF03190"/>
    </source>
</evidence>
<dbReference type="InterPro" id="IPR008928">
    <property type="entry name" value="6-hairpin_glycosidase_sf"/>
</dbReference>
<dbReference type="InterPro" id="IPR036249">
    <property type="entry name" value="Thioredoxin-like_sf"/>
</dbReference>
<dbReference type="PIRSF" id="PIRSF006402">
    <property type="entry name" value="UCP006402_thioredoxin"/>
    <property type="match status" value="1"/>
</dbReference>
<feature type="domain" description="Spermatogenesis-associated protein 20-like TRX" evidence="1">
    <location>
        <begin position="6"/>
        <end position="165"/>
    </location>
</feature>
<name>A0A2S9YK69_9BACT</name>
<dbReference type="PANTHER" id="PTHR42899:SF1">
    <property type="entry name" value="SPERMATOGENESIS-ASSOCIATED PROTEIN 20"/>
    <property type="match status" value="1"/>
</dbReference>
<dbReference type="CDD" id="cd02955">
    <property type="entry name" value="SSP411"/>
    <property type="match status" value="1"/>
</dbReference>
<dbReference type="InterPro" id="IPR004879">
    <property type="entry name" value="Ssp411-like_TRX"/>
</dbReference>
<dbReference type="GO" id="GO:0005975">
    <property type="term" value="P:carbohydrate metabolic process"/>
    <property type="evidence" value="ECO:0007669"/>
    <property type="project" value="InterPro"/>
</dbReference>
<dbReference type="SUPFAM" id="SSF48208">
    <property type="entry name" value="Six-hairpin glycosidases"/>
    <property type="match status" value="1"/>
</dbReference>
<dbReference type="RefSeq" id="WP_106389764.1">
    <property type="nucleotide sequence ID" value="NZ_PVNK01000014.1"/>
</dbReference>
<dbReference type="AlphaFoldDB" id="A0A2S9YK69"/>
<dbReference type="Pfam" id="PF03190">
    <property type="entry name" value="Thioredox_DsbH"/>
    <property type="match status" value="1"/>
</dbReference>
<dbReference type="Gene3D" id="3.40.30.10">
    <property type="entry name" value="Glutaredoxin"/>
    <property type="match status" value="1"/>
</dbReference>
<protein>
    <recommendedName>
        <fullName evidence="1">Spermatogenesis-associated protein 20-like TRX domain-containing protein</fullName>
    </recommendedName>
</protein>
<evidence type="ECO:0000313" key="3">
    <source>
        <dbReference type="Proteomes" id="UP000237968"/>
    </source>
</evidence>
<keyword evidence="3" id="KW-1185">Reference proteome</keyword>
<dbReference type="Proteomes" id="UP000237968">
    <property type="component" value="Unassembled WGS sequence"/>
</dbReference>
<dbReference type="InterPro" id="IPR024705">
    <property type="entry name" value="Ssp411"/>
</dbReference>
<dbReference type="OrthoDB" id="9762614at2"/>
<dbReference type="SUPFAM" id="SSF52833">
    <property type="entry name" value="Thioredoxin-like"/>
    <property type="match status" value="1"/>
</dbReference>
<evidence type="ECO:0000313" key="2">
    <source>
        <dbReference type="EMBL" id="PRQ05422.1"/>
    </source>
</evidence>
<organism evidence="2 3">
    <name type="scientific">Enhygromyxa salina</name>
    <dbReference type="NCBI Taxonomy" id="215803"/>
    <lineage>
        <taxon>Bacteria</taxon>
        <taxon>Pseudomonadati</taxon>
        <taxon>Myxococcota</taxon>
        <taxon>Polyangia</taxon>
        <taxon>Nannocystales</taxon>
        <taxon>Nannocystaceae</taxon>
        <taxon>Enhygromyxa</taxon>
    </lineage>
</organism>
<dbReference type="EMBL" id="PVNK01000014">
    <property type="protein sequence ID" value="PRQ05422.1"/>
    <property type="molecule type" value="Genomic_DNA"/>
</dbReference>
<comment type="caution">
    <text evidence="2">The sequence shown here is derived from an EMBL/GenBank/DDBJ whole genome shotgun (WGS) entry which is preliminary data.</text>
</comment>
<proteinExistence type="predicted"/>